<keyword evidence="1" id="KW-0547">Nucleotide-binding</keyword>
<comment type="similarity">
    <text evidence="2">Belongs to the MoaD family.</text>
</comment>
<name>A0A1B8U3C4_9FLAO</name>
<protein>
    <recommendedName>
        <fullName evidence="3">Molybdopterin synthase sulfur carrier subunit</fullName>
    </recommendedName>
</protein>
<evidence type="ECO:0000313" key="4">
    <source>
        <dbReference type="EMBL" id="OBY66311.1"/>
    </source>
</evidence>
<dbReference type="Proteomes" id="UP000092584">
    <property type="component" value="Unassembled WGS sequence"/>
</dbReference>
<dbReference type="RefSeq" id="WP_065317777.1">
    <property type="nucleotide sequence ID" value="NZ_CP017477.1"/>
</dbReference>
<reference evidence="5" key="1">
    <citation type="submission" date="2016-02" db="EMBL/GenBank/DDBJ databases">
        <authorList>
            <person name="Shin S.-K."/>
            <person name="Yi H."/>
            <person name="Kim E."/>
        </authorList>
    </citation>
    <scope>NUCLEOTIDE SEQUENCE [LARGE SCALE GENOMIC DNA]</scope>
    <source>
        <strain evidence="5">LPB0003</strain>
    </source>
</reference>
<dbReference type="KEGG" id="pob:LPB03_07830"/>
<dbReference type="CDD" id="cd00754">
    <property type="entry name" value="Ubl_MoaD"/>
    <property type="match status" value="1"/>
</dbReference>
<gene>
    <name evidence="4" type="ORF">LPB3_01215</name>
</gene>
<dbReference type="PANTHER" id="PTHR33359:SF1">
    <property type="entry name" value="MOLYBDOPTERIN SYNTHASE SULFUR CARRIER SUBUNIT"/>
    <property type="match status" value="1"/>
</dbReference>
<dbReference type="InterPro" id="IPR016155">
    <property type="entry name" value="Mopterin_synth/thiamin_S_b"/>
</dbReference>
<comment type="caution">
    <text evidence="4">The sequence shown here is derived from an EMBL/GenBank/DDBJ whole genome shotgun (WGS) entry which is preliminary data.</text>
</comment>
<dbReference type="SUPFAM" id="SSF54285">
    <property type="entry name" value="MoaD/ThiS"/>
    <property type="match status" value="1"/>
</dbReference>
<proteinExistence type="inferred from homology"/>
<dbReference type="STRING" id="1774273.LPB03_07830"/>
<dbReference type="Pfam" id="PF02597">
    <property type="entry name" value="ThiS"/>
    <property type="match status" value="1"/>
</dbReference>
<dbReference type="UniPathway" id="UPA00344"/>
<dbReference type="PANTHER" id="PTHR33359">
    <property type="entry name" value="MOLYBDOPTERIN SYNTHASE SULFUR CARRIER SUBUNIT"/>
    <property type="match status" value="1"/>
</dbReference>
<evidence type="ECO:0000256" key="2">
    <source>
        <dbReference type="ARBA" id="ARBA00024200"/>
    </source>
</evidence>
<keyword evidence="5" id="KW-1185">Reference proteome</keyword>
<dbReference type="Gene3D" id="3.10.20.30">
    <property type="match status" value="1"/>
</dbReference>
<evidence type="ECO:0000256" key="1">
    <source>
        <dbReference type="ARBA" id="ARBA00022741"/>
    </source>
</evidence>
<organism evidence="4 5">
    <name type="scientific">Polaribacter vadi</name>
    <dbReference type="NCBI Taxonomy" id="1774273"/>
    <lineage>
        <taxon>Bacteria</taxon>
        <taxon>Pseudomonadati</taxon>
        <taxon>Bacteroidota</taxon>
        <taxon>Flavobacteriia</taxon>
        <taxon>Flavobacteriales</taxon>
        <taxon>Flavobacteriaceae</taxon>
    </lineage>
</organism>
<dbReference type="GO" id="GO:1990133">
    <property type="term" value="C:molybdopterin adenylyltransferase complex"/>
    <property type="evidence" value="ECO:0007669"/>
    <property type="project" value="TreeGrafter"/>
</dbReference>
<sequence>MNIKTLFFGITADLVQNSELQISVDENSSVANFKLMLKGKFPQLENLNSYAIAVNEEYAEDALTLKNGDIVAIIPPVSGG</sequence>
<evidence type="ECO:0000313" key="5">
    <source>
        <dbReference type="Proteomes" id="UP000092584"/>
    </source>
</evidence>
<dbReference type="GO" id="GO:0006777">
    <property type="term" value="P:Mo-molybdopterin cofactor biosynthetic process"/>
    <property type="evidence" value="ECO:0007669"/>
    <property type="project" value="InterPro"/>
</dbReference>
<dbReference type="GO" id="GO:0000166">
    <property type="term" value="F:nucleotide binding"/>
    <property type="evidence" value="ECO:0007669"/>
    <property type="project" value="UniProtKB-KW"/>
</dbReference>
<dbReference type="AlphaFoldDB" id="A0A1B8U3C4"/>
<dbReference type="InterPro" id="IPR012675">
    <property type="entry name" value="Beta-grasp_dom_sf"/>
</dbReference>
<dbReference type="OrthoDB" id="598356at2"/>
<dbReference type="InterPro" id="IPR044672">
    <property type="entry name" value="MOCS2A"/>
</dbReference>
<accession>A0A1B8U3C4</accession>
<dbReference type="InterPro" id="IPR003749">
    <property type="entry name" value="ThiS/MoaD-like"/>
</dbReference>
<dbReference type="EMBL" id="LSFM01000002">
    <property type="protein sequence ID" value="OBY66311.1"/>
    <property type="molecule type" value="Genomic_DNA"/>
</dbReference>
<evidence type="ECO:0000256" key="3">
    <source>
        <dbReference type="ARBA" id="ARBA00024247"/>
    </source>
</evidence>